<keyword evidence="4 10" id="KW-0317">Glutathione biosynthesis</keyword>
<keyword evidence="7 10" id="KW-0067">ATP-binding</keyword>
<keyword evidence="8" id="KW-0460">Magnesium</keyword>
<dbReference type="Gene3D" id="3.40.50.20">
    <property type="match status" value="1"/>
</dbReference>
<evidence type="ECO:0000256" key="8">
    <source>
        <dbReference type="ARBA" id="ARBA00022842"/>
    </source>
</evidence>
<dbReference type="HAMAP" id="MF_00162">
    <property type="entry name" value="GSH_S"/>
    <property type="match status" value="1"/>
</dbReference>
<evidence type="ECO:0000256" key="2">
    <source>
        <dbReference type="ARBA" id="ARBA00001946"/>
    </source>
</evidence>
<dbReference type="SUPFAM" id="SSF52440">
    <property type="entry name" value="PreATP-grasp domain"/>
    <property type="match status" value="1"/>
</dbReference>
<dbReference type="PANTHER" id="PTHR21621">
    <property type="entry name" value="RIBOSOMAL PROTEIN S6 MODIFICATION PROTEIN"/>
    <property type="match status" value="1"/>
</dbReference>
<proteinExistence type="inferred from homology"/>
<dbReference type="RefSeq" id="WP_201075943.1">
    <property type="nucleotide sequence ID" value="NZ_CP067420.1"/>
</dbReference>
<dbReference type="InterPro" id="IPR013815">
    <property type="entry name" value="ATP_grasp_subdomain_1"/>
</dbReference>
<organism evidence="12 13">
    <name type="scientific">Skermanella cutis</name>
    <dbReference type="NCBI Taxonomy" id="2775420"/>
    <lineage>
        <taxon>Bacteria</taxon>
        <taxon>Pseudomonadati</taxon>
        <taxon>Pseudomonadota</taxon>
        <taxon>Alphaproteobacteria</taxon>
        <taxon>Rhodospirillales</taxon>
        <taxon>Azospirillaceae</taxon>
        <taxon>Skermanella</taxon>
    </lineage>
</organism>
<evidence type="ECO:0000256" key="3">
    <source>
        <dbReference type="ARBA" id="ARBA00022598"/>
    </source>
</evidence>
<dbReference type="Pfam" id="PF02955">
    <property type="entry name" value="GSH-S_ATP"/>
    <property type="match status" value="1"/>
</dbReference>
<dbReference type="PANTHER" id="PTHR21621:SF4">
    <property type="entry name" value="GLUTATHIONE SYNTHETASE"/>
    <property type="match status" value="1"/>
</dbReference>
<dbReference type="InterPro" id="IPR004218">
    <property type="entry name" value="GSHS_ATP-bd"/>
</dbReference>
<dbReference type="Proteomes" id="UP000595197">
    <property type="component" value="Chromosome"/>
</dbReference>
<evidence type="ECO:0000256" key="9">
    <source>
        <dbReference type="ARBA" id="ARBA00023211"/>
    </source>
</evidence>
<comment type="catalytic activity">
    <reaction evidence="10">
        <text>gamma-L-glutamyl-L-cysteine + glycine + ATP = glutathione + ADP + phosphate + H(+)</text>
        <dbReference type="Rhea" id="RHEA:13557"/>
        <dbReference type="ChEBI" id="CHEBI:15378"/>
        <dbReference type="ChEBI" id="CHEBI:30616"/>
        <dbReference type="ChEBI" id="CHEBI:43474"/>
        <dbReference type="ChEBI" id="CHEBI:57305"/>
        <dbReference type="ChEBI" id="CHEBI:57925"/>
        <dbReference type="ChEBI" id="CHEBI:58173"/>
        <dbReference type="ChEBI" id="CHEBI:456216"/>
        <dbReference type="EC" id="6.3.2.3"/>
    </reaction>
</comment>
<dbReference type="EMBL" id="CP067420">
    <property type="protein sequence ID" value="QQP89576.1"/>
    <property type="molecule type" value="Genomic_DNA"/>
</dbReference>
<evidence type="ECO:0000259" key="11">
    <source>
        <dbReference type="PROSITE" id="PS50975"/>
    </source>
</evidence>
<keyword evidence="13" id="KW-1185">Reference proteome</keyword>
<dbReference type="Gene3D" id="3.30.1490.20">
    <property type="entry name" value="ATP-grasp fold, A domain"/>
    <property type="match status" value="1"/>
</dbReference>
<evidence type="ECO:0000256" key="7">
    <source>
        <dbReference type="ARBA" id="ARBA00022840"/>
    </source>
</evidence>
<keyword evidence="9" id="KW-0464">Manganese</keyword>
<dbReference type="InterPro" id="IPR011761">
    <property type="entry name" value="ATP-grasp"/>
</dbReference>
<evidence type="ECO:0000256" key="10">
    <source>
        <dbReference type="HAMAP-Rule" id="MF_00162"/>
    </source>
</evidence>
<evidence type="ECO:0000313" key="13">
    <source>
        <dbReference type="Proteomes" id="UP000595197"/>
    </source>
</evidence>
<dbReference type="EC" id="6.3.2.3" evidence="10"/>
<keyword evidence="5" id="KW-0479">Metal-binding</keyword>
<protein>
    <recommendedName>
        <fullName evidence="10">Glutathione synthetase</fullName>
        <ecNumber evidence="10">6.3.2.3</ecNumber>
    </recommendedName>
    <alternativeName>
        <fullName evidence="10">GSH synthetase</fullName>
        <shortName evidence="10">GSH-S</shortName>
        <shortName evidence="10">GSHase</shortName>
    </alternativeName>
    <alternativeName>
        <fullName evidence="10">Glutathione synthase</fullName>
    </alternativeName>
</protein>
<name>A0ABX7B5H1_9PROT</name>
<evidence type="ECO:0000256" key="1">
    <source>
        <dbReference type="ARBA" id="ARBA00001936"/>
    </source>
</evidence>
<dbReference type="Gene3D" id="3.30.470.20">
    <property type="entry name" value="ATP-grasp fold, B domain"/>
    <property type="match status" value="1"/>
</dbReference>
<dbReference type="InterPro" id="IPR006284">
    <property type="entry name" value="Glut_synth_pro"/>
</dbReference>
<dbReference type="Pfam" id="PF02951">
    <property type="entry name" value="GSH-S_N"/>
    <property type="match status" value="1"/>
</dbReference>
<dbReference type="InterPro" id="IPR004215">
    <property type="entry name" value="GSHS_N"/>
</dbReference>
<feature type="domain" description="ATP-grasp" evidence="11">
    <location>
        <begin position="125"/>
        <end position="309"/>
    </location>
</feature>
<dbReference type="NCBIfam" id="TIGR01380">
    <property type="entry name" value="glut_syn"/>
    <property type="match status" value="1"/>
</dbReference>
<keyword evidence="6 10" id="KW-0547">Nucleotide-binding</keyword>
<gene>
    <name evidence="10 12" type="primary">gshB</name>
    <name evidence="12" type="ORF">IGS68_27015</name>
</gene>
<dbReference type="InterPro" id="IPR016185">
    <property type="entry name" value="PreATP-grasp_dom_sf"/>
</dbReference>
<evidence type="ECO:0000256" key="4">
    <source>
        <dbReference type="ARBA" id="ARBA00022684"/>
    </source>
</evidence>
<dbReference type="PROSITE" id="PS50975">
    <property type="entry name" value="ATP_GRASP"/>
    <property type="match status" value="1"/>
</dbReference>
<keyword evidence="3 10" id="KW-0436">Ligase</keyword>
<dbReference type="SUPFAM" id="SSF56059">
    <property type="entry name" value="Glutathione synthetase ATP-binding domain-like"/>
    <property type="match status" value="1"/>
</dbReference>
<evidence type="ECO:0000256" key="5">
    <source>
        <dbReference type="ARBA" id="ARBA00022723"/>
    </source>
</evidence>
<evidence type="ECO:0000313" key="12">
    <source>
        <dbReference type="EMBL" id="QQP89576.1"/>
    </source>
</evidence>
<accession>A0ABX7B5H1</accession>
<evidence type="ECO:0000256" key="6">
    <source>
        <dbReference type="ARBA" id="ARBA00022741"/>
    </source>
</evidence>
<dbReference type="NCBIfam" id="NF003573">
    <property type="entry name" value="PRK05246.1"/>
    <property type="match status" value="1"/>
</dbReference>
<comment type="similarity">
    <text evidence="10">Belongs to the prokaryotic GSH synthase family.</text>
</comment>
<dbReference type="GO" id="GO:0004363">
    <property type="term" value="F:glutathione synthase activity"/>
    <property type="evidence" value="ECO:0007669"/>
    <property type="project" value="UniProtKB-EC"/>
</dbReference>
<sequence>MSLAVAIQMDPIEGINIDADSSFMMALEAQRRGHALFHYLPQHLSFRQGRLYARVRPLEVRREYGNHFTVGGEQVIDLATMDVVLMRQDPPFDMAYITATHLLEHIQADTLVINDPVHVRNAPEKLFVTHFPDLMPPTLITSDKAEILSFRAEFKDIIVKPLFGNGGAGVFHLKPDDENLGSLLEMFTQLYREPVIVQKYLPEIREGDKRIILIDGEPGGAVSRIPVTGEARANFHAGGSARQTVLTTRERDICAAIGPTLREKGLVFVGIDVIGDYLTEINVTSPTGIQEINRLDGVQLEVGLWDAIETRHHERHAGRPV</sequence>
<reference evidence="12" key="1">
    <citation type="submission" date="2021-02" db="EMBL/GenBank/DDBJ databases">
        <title>Skermanella TT6 skin isolate.</title>
        <authorList>
            <person name="Lee K."/>
            <person name="Ganzorig M."/>
        </authorList>
    </citation>
    <scope>NUCLEOTIDE SEQUENCE</scope>
    <source>
        <strain evidence="12">TT6</strain>
    </source>
</reference>
<comment type="cofactor">
    <cofactor evidence="2">
        <name>Mg(2+)</name>
        <dbReference type="ChEBI" id="CHEBI:18420"/>
    </cofactor>
</comment>
<comment type="pathway">
    <text evidence="10">Sulfur metabolism; glutathione biosynthesis; glutathione from L-cysteine and L-glutamate: step 2/2.</text>
</comment>
<comment type="cofactor">
    <cofactor evidence="1">
        <name>Mn(2+)</name>
        <dbReference type="ChEBI" id="CHEBI:29035"/>
    </cofactor>
</comment>